<dbReference type="AlphaFoldDB" id="E8X2X7"/>
<proteinExistence type="predicted"/>
<dbReference type="Pfam" id="PF01627">
    <property type="entry name" value="Hpt"/>
    <property type="match status" value="1"/>
</dbReference>
<dbReference type="PROSITE" id="PS50894">
    <property type="entry name" value="HPT"/>
    <property type="match status" value="1"/>
</dbReference>
<feature type="domain" description="HPt" evidence="2">
    <location>
        <begin position="9"/>
        <end position="106"/>
    </location>
</feature>
<reference evidence="4" key="1">
    <citation type="submission" date="2011-01" db="EMBL/GenBank/DDBJ databases">
        <title>Complete sequence of chromosome of Acidobacterium sp. MP5ACTX9.</title>
        <authorList>
            <consortium name="US DOE Joint Genome Institute"/>
            <person name="Lucas S."/>
            <person name="Copeland A."/>
            <person name="Lapidus A."/>
            <person name="Cheng J.-F."/>
            <person name="Goodwin L."/>
            <person name="Pitluck S."/>
            <person name="Teshima H."/>
            <person name="Detter J.C."/>
            <person name="Han C."/>
            <person name="Tapia R."/>
            <person name="Land M."/>
            <person name="Hauser L."/>
            <person name="Kyrpides N."/>
            <person name="Ivanova N."/>
            <person name="Ovchinnikova G."/>
            <person name="Pagani I."/>
            <person name="Rawat S.R."/>
            <person name="Mannisto M."/>
            <person name="Haggblom M.M."/>
            <person name="Woyke T."/>
        </authorList>
    </citation>
    <scope>NUCLEOTIDE SEQUENCE [LARGE SCALE GENOMIC DNA]</scope>
    <source>
        <strain evidence="4">MP5ACTX9</strain>
    </source>
</reference>
<dbReference type="InterPro" id="IPR008207">
    <property type="entry name" value="Sig_transdc_His_kin_Hpt_dom"/>
</dbReference>
<dbReference type="PaxDb" id="1198114-AciX9_1048"/>
<evidence type="ECO:0000259" key="2">
    <source>
        <dbReference type="PROSITE" id="PS50894"/>
    </source>
</evidence>
<dbReference type="CDD" id="cd00088">
    <property type="entry name" value="HPT"/>
    <property type="match status" value="1"/>
</dbReference>
<evidence type="ECO:0000313" key="3">
    <source>
        <dbReference type="EMBL" id="ADW68111.1"/>
    </source>
</evidence>
<dbReference type="KEGG" id="acm:AciX9_1048"/>
<evidence type="ECO:0000313" key="4">
    <source>
        <dbReference type="Proteomes" id="UP000000343"/>
    </source>
</evidence>
<dbReference type="HOGENOM" id="CLU_2221949_0_0_0"/>
<evidence type="ECO:0000256" key="1">
    <source>
        <dbReference type="PROSITE-ProRule" id="PRU00110"/>
    </source>
</evidence>
<dbReference type="RefSeq" id="WP_013579434.1">
    <property type="nucleotide sequence ID" value="NC_015064.1"/>
</dbReference>
<dbReference type="EMBL" id="CP002480">
    <property type="protein sequence ID" value="ADW68111.1"/>
    <property type="molecule type" value="Genomic_DNA"/>
</dbReference>
<dbReference type="GO" id="GO:0000160">
    <property type="term" value="P:phosphorelay signal transduction system"/>
    <property type="evidence" value="ECO:0007669"/>
    <property type="project" value="InterPro"/>
</dbReference>
<dbReference type="InterPro" id="IPR036641">
    <property type="entry name" value="HPT_dom_sf"/>
</dbReference>
<gene>
    <name evidence="3" type="ordered locus">AciX9_1048</name>
</gene>
<dbReference type="SUPFAM" id="SSF47226">
    <property type="entry name" value="Histidine-containing phosphotransfer domain, HPT domain"/>
    <property type="match status" value="1"/>
</dbReference>
<protein>
    <submittedName>
        <fullName evidence="3">Hpt domain protein</fullName>
    </submittedName>
</protein>
<dbReference type="GO" id="GO:0004672">
    <property type="term" value="F:protein kinase activity"/>
    <property type="evidence" value="ECO:0007669"/>
    <property type="project" value="UniProtKB-ARBA"/>
</dbReference>
<dbReference type="Proteomes" id="UP000000343">
    <property type="component" value="Chromosome"/>
</dbReference>
<dbReference type="STRING" id="1198114.AciX9_1048"/>
<accession>E8X2X7</accession>
<feature type="modified residue" description="Phosphohistidine" evidence="1">
    <location>
        <position position="56"/>
    </location>
</feature>
<organism evidence="4">
    <name type="scientific">Granulicella tundricola (strain ATCC BAA-1859 / DSM 23138 / MP5ACTX9)</name>
    <dbReference type="NCBI Taxonomy" id="1198114"/>
    <lineage>
        <taxon>Bacteria</taxon>
        <taxon>Pseudomonadati</taxon>
        <taxon>Acidobacteriota</taxon>
        <taxon>Terriglobia</taxon>
        <taxon>Terriglobales</taxon>
        <taxon>Acidobacteriaceae</taxon>
        <taxon>Granulicella</taxon>
    </lineage>
</organism>
<keyword evidence="1" id="KW-0597">Phosphoprotein</keyword>
<keyword evidence="4" id="KW-1185">Reference proteome</keyword>
<dbReference type="Gene3D" id="1.20.120.160">
    <property type="entry name" value="HPT domain"/>
    <property type="match status" value="1"/>
</dbReference>
<sequence>MSPAIQAQTNSLLTGMWNRNIPLMRARLETLDRAVEAARSGSPDPALYQSAVDIAHKLAGSLGMFGFARGTDLARELEAALESHAASTQRLELLVSDLRATIFPNS</sequence>
<dbReference type="eggNOG" id="COG2198">
    <property type="taxonomic scope" value="Bacteria"/>
</dbReference>
<name>E8X2X7_GRATM</name>
<dbReference type="OrthoDB" id="120392at2"/>